<gene>
    <name evidence="4" type="ORF">KYE46_00025</name>
</gene>
<feature type="domain" description="Ketoreductase" evidence="3">
    <location>
        <begin position="3"/>
        <end position="182"/>
    </location>
</feature>
<dbReference type="PANTHER" id="PTHR44169">
    <property type="entry name" value="NADPH-DEPENDENT 1-ACYLDIHYDROXYACETONE PHOSPHATE REDUCTASE"/>
    <property type="match status" value="1"/>
</dbReference>
<keyword evidence="5" id="KW-1185">Reference proteome</keyword>
<evidence type="ECO:0000313" key="5">
    <source>
        <dbReference type="Proteomes" id="UP000825009"/>
    </source>
</evidence>
<dbReference type="Proteomes" id="UP000825009">
    <property type="component" value="Chromosome"/>
</dbReference>
<dbReference type="PROSITE" id="PS00061">
    <property type="entry name" value="ADH_SHORT"/>
    <property type="match status" value="1"/>
</dbReference>
<dbReference type="InterPro" id="IPR002347">
    <property type="entry name" value="SDR_fam"/>
</dbReference>
<dbReference type="RefSeq" id="WP_219002513.1">
    <property type="nucleotide sequence ID" value="NZ_CP079194.1"/>
</dbReference>
<dbReference type="PANTHER" id="PTHR44169:SF6">
    <property type="entry name" value="NADPH-DEPENDENT 1-ACYLDIHYDROXYACETONE PHOSPHATE REDUCTASE"/>
    <property type="match status" value="1"/>
</dbReference>
<dbReference type="GO" id="GO:0016491">
    <property type="term" value="F:oxidoreductase activity"/>
    <property type="evidence" value="ECO:0007669"/>
    <property type="project" value="UniProtKB-KW"/>
</dbReference>
<name>A0A8F6YCT4_9RHOB</name>
<evidence type="ECO:0000256" key="1">
    <source>
        <dbReference type="ARBA" id="ARBA00006484"/>
    </source>
</evidence>
<keyword evidence="2" id="KW-0560">Oxidoreductase</keyword>
<accession>A0A8F6YCT4</accession>
<dbReference type="CDD" id="cd05374">
    <property type="entry name" value="17beta-HSD-like_SDR_c"/>
    <property type="match status" value="1"/>
</dbReference>
<dbReference type="KEGG" id="gce:KYE46_00025"/>
<evidence type="ECO:0000256" key="2">
    <source>
        <dbReference type="ARBA" id="ARBA00023002"/>
    </source>
</evidence>
<dbReference type="InterPro" id="IPR020904">
    <property type="entry name" value="Sc_DH/Rdtase_CS"/>
</dbReference>
<sequence>MTRSILITGSSSGIGLAAARALHTRGWRVFATVRKPEDRLRLEEEGLESGILDMADTQSIEAGLADVLERTGGTLDALFNNAGFGLPGLVEDLPTDALRETFETNVFGLHHLTRAVIPTMRAQGHGRIVQHSSGFGRHVMQWRGAYNASKHALEGLTDTLRLEMRGSGIHISTLNTGPVTSKFRLNSIGPFERWIDWENSVDPDRYRRGLLKHLYEDRGPAPFQREPDAVVRRLIHAIEAPNPRPRYHITPAVHIAEALRRLFPQRVVDAIAARL</sequence>
<proteinExistence type="inferred from homology"/>
<reference evidence="4 5" key="1">
    <citation type="submission" date="2021-07" db="EMBL/GenBank/DDBJ databases">
        <title>A novel Jannaschia species isolated from marine dinoflagellate Ceratoperidinium margalefii.</title>
        <authorList>
            <person name="Jiang Y."/>
            <person name="Li Z."/>
        </authorList>
    </citation>
    <scope>NUCLEOTIDE SEQUENCE [LARGE SCALE GENOMIC DNA]</scope>
    <source>
        <strain evidence="4 5">J12C1-MA-4</strain>
    </source>
</reference>
<dbReference type="Pfam" id="PF00106">
    <property type="entry name" value="adh_short"/>
    <property type="match status" value="1"/>
</dbReference>
<dbReference type="EMBL" id="CP079194">
    <property type="protein sequence ID" value="QXT39685.1"/>
    <property type="molecule type" value="Genomic_DNA"/>
</dbReference>
<evidence type="ECO:0000313" key="4">
    <source>
        <dbReference type="EMBL" id="QXT39685.1"/>
    </source>
</evidence>
<protein>
    <submittedName>
        <fullName evidence="4">SDR family NAD(P)-dependent oxidoreductase</fullName>
    </submittedName>
</protein>
<dbReference type="AlphaFoldDB" id="A0A8F6YCT4"/>
<comment type="similarity">
    <text evidence="1">Belongs to the short-chain dehydrogenases/reductases (SDR) family.</text>
</comment>
<dbReference type="SMART" id="SM00822">
    <property type="entry name" value="PKS_KR"/>
    <property type="match status" value="1"/>
</dbReference>
<dbReference type="InterPro" id="IPR057326">
    <property type="entry name" value="KR_dom"/>
</dbReference>
<organism evidence="4 5">
    <name type="scientific">Gymnodinialimonas ceratoperidinii</name>
    <dbReference type="NCBI Taxonomy" id="2856823"/>
    <lineage>
        <taxon>Bacteria</taxon>
        <taxon>Pseudomonadati</taxon>
        <taxon>Pseudomonadota</taxon>
        <taxon>Alphaproteobacteria</taxon>
        <taxon>Rhodobacterales</taxon>
        <taxon>Paracoccaceae</taxon>
        <taxon>Gymnodinialimonas</taxon>
    </lineage>
</organism>
<evidence type="ECO:0000259" key="3">
    <source>
        <dbReference type="SMART" id="SM00822"/>
    </source>
</evidence>